<dbReference type="EMBL" id="JYDR01000512">
    <property type="protein sequence ID" value="KRY64293.1"/>
    <property type="molecule type" value="Genomic_DNA"/>
</dbReference>
<evidence type="ECO:0000313" key="2">
    <source>
        <dbReference type="Proteomes" id="UP000054632"/>
    </source>
</evidence>
<name>A0A0V1DS24_TRIPS</name>
<dbReference type="AlphaFoldDB" id="A0A0V1DS24"/>
<reference evidence="1 2" key="1">
    <citation type="submission" date="2015-01" db="EMBL/GenBank/DDBJ databases">
        <title>Evolution of Trichinella species and genotypes.</title>
        <authorList>
            <person name="Korhonen P.K."/>
            <person name="Edoardo P."/>
            <person name="Giuseppe L.R."/>
            <person name="Gasser R.B."/>
        </authorList>
    </citation>
    <scope>NUCLEOTIDE SEQUENCE [LARGE SCALE GENOMIC DNA]</scope>
    <source>
        <strain evidence="1">ISS13</strain>
    </source>
</reference>
<dbReference type="Proteomes" id="UP000054632">
    <property type="component" value="Unassembled WGS sequence"/>
</dbReference>
<gene>
    <name evidence="1" type="ORF">T4A_10873</name>
</gene>
<accession>A0A0V1DS24</accession>
<proteinExistence type="predicted"/>
<organism evidence="1 2">
    <name type="scientific">Trichinella pseudospiralis</name>
    <name type="common">Parasitic roundworm</name>
    <dbReference type="NCBI Taxonomy" id="6337"/>
    <lineage>
        <taxon>Eukaryota</taxon>
        <taxon>Metazoa</taxon>
        <taxon>Ecdysozoa</taxon>
        <taxon>Nematoda</taxon>
        <taxon>Enoplea</taxon>
        <taxon>Dorylaimia</taxon>
        <taxon>Trichinellida</taxon>
        <taxon>Trichinellidae</taxon>
        <taxon>Trichinella</taxon>
    </lineage>
</organism>
<sequence length="100" mass="11265">MQFAAVFLLHKYQTLKSGILSNFSKSHRLRAISAQLLEKHGDKVYCTYQGLNLKNGKNSQHQQIVLTSLGNLFDFLALTITYDPRLSHSPSLCKAGFHQS</sequence>
<comment type="caution">
    <text evidence="1">The sequence shown here is derived from an EMBL/GenBank/DDBJ whole genome shotgun (WGS) entry which is preliminary data.</text>
</comment>
<evidence type="ECO:0000313" key="1">
    <source>
        <dbReference type="EMBL" id="KRY64293.1"/>
    </source>
</evidence>
<protein>
    <submittedName>
        <fullName evidence="1">Uncharacterized protein</fullName>
    </submittedName>
</protein>